<sequence length="317" mass="36530">MPVSKRKSVQSKREHIPVYNLSNFNPVHRQAEVSTIFGYNNIEKSKVIEGFEIYSSDGLIRSMGPLKSEFYRISLTLKGTLDMQIGLDHYVHQPNTICFTYPNQIFSKRNISPDAFGYYILFKSDFLNDVIPSVKIADEFPFYHTAGKPVFILAEEEIKTTVELILKIDDELQHRKTGRVKAIKMYVYLLLLNAKRSYERQQLTIGLEVSGAESLLSRFKKLVSIHYLTKRQVCNYSDMLAVSPNHLNRTIKRLTGMTASDHIKEMLVQEAKALLKYTDSSVAQIAYQMNFSDPGSFNRFFKSATRQTPHNYRSKQD</sequence>
<dbReference type="InterPro" id="IPR018060">
    <property type="entry name" value="HTH_AraC"/>
</dbReference>
<dbReference type="STRING" id="714943.Mucpa_0168"/>
<dbReference type="Gene3D" id="1.10.10.60">
    <property type="entry name" value="Homeodomain-like"/>
    <property type="match status" value="1"/>
</dbReference>
<dbReference type="EMBL" id="CM001403">
    <property type="protein sequence ID" value="EHQ24368.1"/>
    <property type="molecule type" value="Genomic_DNA"/>
</dbReference>
<dbReference type="HOGENOM" id="CLU_000445_88_2_10"/>
<dbReference type="Proteomes" id="UP000002774">
    <property type="component" value="Chromosome"/>
</dbReference>
<dbReference type="InterPro" id="IPR037923">
    <property type="entry name" value="HTH-like"/>
</dbReference>
<feature type="domain" description="HTH araC/xylS-type" evidence="4">
    <location>
        <begin position="217"/>
        <end position="315"/>
    </location>
</feature>
<evidence type="ECO:0000256" key="3">
    <source>
        <dbReference type="ARBA" id="ARBA00023163"/>
    </source>
</evidence>
<keyword evidence="3" id="KW-0804">Transcription</keyword>
<dbReference type="PANTHER" id="PTHR43280">
    <property type="entry name" value="ARAC-FAMILY TRANSCRIPTIONAL REGULATOR"/>
    <property type="match status" value="1"/>
</dbReference>
<organism evidence="5 6">
    <name type="scientific">Mucilaginibacter paludis DSM 18603</name>
    <dbReference type="NCBI Taxonomy" id="714943"/>
    <lineage>
        <taxon>Bacteria</taxon>
        <taxon>Pseudomonadati</taxon>
        <taxon>Bacteroidota</taxon>
        <taxon>Sphingobacteriia</taxon>
        <taxon>Sphingobacteriales</taxon>
        <taxon>Sphingobacteriaceae</taxon>
        <taxon>Mucilaginibacter</taxon>
    </lineage>
</organism>
<reference evidence="5" key="1">
    <citation type="submission" date="2011-09" db="EMBL/GenBank/DDBJ databases">
        <title>The permanent draft genome of Mucilaginibacter paludis DSM 18603.</title>
        <authorList>
            <consortium name="US DOE Joint Genome Institute (JGI-PGF)"/>
            <person name="Lucas S."/>
            <person name="Han J."/>
            <person name="Lapidus A."/>
            <person name="Bruce D."/>
            <person name="Goodwin L."/>
            <person name="Pitluck S."/>
            <person name="Peters L."/>
            <person name="Kyrpides N."/>
            <person name="Mavromatis K."/>
            <person name="Ivanova N."/>
            <person name="Mikhailova N."/>
            <person name="Held B."/>
            <person name="Detter J.C."/>
            <person name="Tapia R."/>
            <person name="Han C."/>
            <person name="Land M."/>
            <person name="Hauser L."/>
            <person name="Markowitz V."/>
            <person name="Cheng J.-F."/>
            <person name="Hugenholtz P."/>
            <person name="Woyke T."/>
            <person name="Wu D."/>
            <person name="Tindall B."/>
            <person name="Brambilla E."/>
            <person name="Klenk H.-P."/>
            <person name="Eisen J.A."/>
        </authorList>
    </citation>
    <scope>NUCLEOTIDE SEQUENCE [LARGE SCALE GENOMIC DNA]</scope>
    <source>
        <strain evidence="5">DSM 18603</strain>
    </source>
</reference>
<dbReference type="InterPro" id="IPR009057">
    <property type="entry name" value="Homeodomain-like_sf"/>
</dbReference>
<evidence type="ECO:0000259" key="4">
    <source>
        <dbReference type="PROSITE" id="PS01124"/>
    </source>
</evidence>
<name>H1YEV1_9SPHI</name>
<dbReference type="RefSeq" id="WP_008503916.1">
    <property type="nucleotide sequence ID" value="NZ_CM001403.1"/>
</dbReference>
<dbReference type="AlphaFoldDB" id="H1YEV1"/>
<keyword evidence="2" id="KW-0238">DNA-binding</keyword>
<evidence type="ECO:0000313" key="5">
    <source>
        <dbReference type="EMBL" id="EHQ24368.1"/>
    </source>
</evidence>
<keyword evidence="6" id="KW-1185">Reference proteome</keyword>
<dbReference type="OrthoDB" id="1007667at2"/>
<proteinExistence type="predicted"/>
<dbReference type="GO" id="GO:0003700">
    <property type="term" value="F:DNA-binding transcription factor activity"/>
    <property type="evidence" value="ECO:0007669"/>
    <property type="project" value="InterPro"/>
</dbReference>
<dbReference type="SUPFAM" id="SSF46689">
    <property type="entry name" value="Homeodomain-like"/>
    <property type="match status" value="1"/>
</dbReference>
<evidence type="ECO:0000313" key="6">
    <source>
        <dbReference type="Proteomes" id="UP000002774"/>
    </source>
</evidence>
<keyword evidence="1" id="KW-0805">Transcription regulation</keyword>
<dbReference type="eggNOG" id="COG2207">
    <property type="taxonomic scope" value="Bacteria"/>
</dbReference>
<gene>
    <name evidence="5" type="ORF">Mucpa_0168</name>
</gene>
<evidence type="ECO:0000256" key="2">
    <source>
        <dbReference type="ARBA" id="ARBA00023125"/>
    </source>
</evidence>
<dbReference type="SMART" id="SM00342">
    <property type="entry name" value="HTH_ARAC"/>
    <property type="match status" value="1"/>
</dbReference>
<protein>
    <submittedName>
        <fullName evidence="5">Transcriptional regulator, AraC family</fullName>
    </submittedName>
</protein>
<dbReference type="SUPFAM" id="SSF51215">
    <property type="entry name" value="Regulatory protein AraC"/>
    <property type="match status" value="1"/>
</dbReference>
<dbReference type="GO" id="GO:0043565">
    <property type="term" value="F:sequence-specific DNA binding"/>
    <property type="evidence" value="ECO:0007669"/>
    <property type="project" value="InterPro"/>
</dbReference>
<dbReference type="PROSITE" id="PS01124">
    <property type="entry name" value="HTH_ARAC_FAMILY_2"/>
    <property type="match status" value="1"/>
</dbReference>
<dbReference type="PANTHER" id="PTHR43280:SF32">
    <property type="entry name" value="TRANSCRIPTIONAL REGULATORY PROTEIN"/>
    <property type="match status" value="1"/>
</dbReference>
<accession>H1YEV1</accession>
<evidence type="ECO:0000256" key="1">
    <source>
        <dbReference type="ARBA" id="ARBA00023015"/>
    </source>
</evidence>
<dbReference type="Pfam" id="PF12833">
    <property type="entry name" value="HTH_18"/>
    <property type="match status" value="1"/>
</dbReference>